<comment type="pathway">
    <text evidence="1 13">Cofactor biosynthesis; biotin biosynthesis; biotin from 7,8-diaminononanoate: step 2/2.</text>
</comment>
<evidence type="ECO:0000313" key="16">
    <source>
        <dbReference type="EMBL" id="TVM17069.1"/>
    </source>
</evidence>
<dbReference type="OrthoDB" id="9786826at2"/>
<dbReference type="SFLD" id="SFLDG01060">
    <property type="entry name" value="BATS_domain_containing"/>
    <property type="match status" value="1"/>
</dbReference>
<dbReference type="InterPro" id="IPR002684">
    <property type="entry name" value="Biotin_synth/BioAB"/>
</dbReference>
<comment type="catalytic activity">
    <reaction evidence="12 13">
        <text>(4R,5S)-dethiobiotin + (sulfur carrier)-SH + 2 reduced [2Fe-2S]-[ferredoxin] + 2 S-adenosyl-L-methionine = (sulfur carrier)-H + biotin + 2 5'-deoxyadenosine + 2 L-methionine + 2 oxidized [2Fe-2S]-[ferredoxin]</text>
        <dbReference type="Rhea" id="RHEA:22060"/>
        <dbReference type="Rhea" id="RHEA-COMP:10000"/>
        <dbReference type="Rhea" id="RHEA-COMP:10001"/>
        <dbReference type="Rhea" id="RHEA-COMP:14737"/>
        <dbReference type="Rhea" id="RHEA-COMP:14739"/>
        <dbReference type="ChEBI" id="CHEBI:17319"/>
        <dbReference type="ChEBI" id="CHEBI:29917"/>
        <dbReference type="ChEBI" id="CHEBI:33737"/>
        <dbReference type="ChEBI" id="CHEBI:33738"/>
        <dbReference type="ChEBI" id="CHEBI:57586"/>
        <dbReference type="ChEBI" id="CHEBI:57844"/>
        <dbReference type="ChEBI" id="CHEBI:59789"/>
        <dbReference type="ChEBI" id="CHEBI:64428"/>
        <dbReference type="ChEBI" id="CHEBI:149473"/>
        <dbReference type="EC" id="2.8.1.6"/>
    </reaction>
</comment>
<evidence type="ECO:0000256" key="8">
    <source>
        <dbReference type="ARBA" id="ARBA00022723"/>
    </source>
</evidence>
<sequence length="347" mass="37423">MISAAENFLCRHKLSSIPLIYEQIFRNAVASEYFTDSEYRALLDPEPSLLHEFLGYARRLRERAFGRRIGLCSIVSAKSGKCSEDCAFCAQSMFYKTGAPEHDVVEPGRVAEAARQAVADGSSRFGIVASGFAPGAGEFDALKAAVRAARGEGLTVDVSVGCLDAREIRALKEAGASGVHHNLETGPAFFPSVCTTHDYEDDVEAVRTAKQAGAYVCSGGVFGLGESWEDRLELALTLRALGVDSVPINFLMPVPGTPMENRPLLSQEEALRIVALFRFIIPQAHIRVAGGRHAIFPGHDRRRLYAAGASGVMVGDYLTRAGAPPAEDAEDLVRLGLEPERIAENVT</sequence>
<comment type="function">
    <text evidence="13">Catalyzes the conversion of dethiobiotin (DTB) to biotin by the insertion of a sulfur atom into dethiobiotin via a radical-based mechanism.</text>
</comment>
<dbReference type="GO" id="GO:0009102">
    <property type="term" value="P:biotin biosynthetic process"/>
    <property type="evidence" value="ECO:0007669"/>
    <property type="project" value="UniProtKB-UniRule"/>
</dbReference>
<name>A0A7M3MER7_9BACT</name>
<dbReference type="GO" id="GO:0051539">
    <property type="term" value="F:4 iron, 4 sulfur cluster binding"/>
    <property type="evidence" value="ECO:0007669"/>
    <property type="project" value="UniProtKB-KW"/>
</dbReference>
<evidence type="ECO:0000256" key="4">
    <source>
        <dbReference type="ARBA" id="ARBA00022485"/>
    </source>
</evidence>
<dbReference type="PANTHER" id="PTHR22976">
    <property type="entry name" value="BIOTIN SYNTHASE"/>
    <property type="match status" value="1"/>
</dbReference>
<dbReference type="InterPro" id="IPR007197">
    <property type="entry name" value="rSAM"/>
</dbReference>
<accession>A0A7M3MER7</accession>
<feature type="domain" description="Radical SAM core" evidence="15">
    <location>
        <begin position="64"/>
        <end position="292"/>
    </location>
</feature>
<comment type="cofactor">
    <cofactor evidence="13 14">
        <name>[4Fe-4S] cluster</name>
        <dbReference type="ChEBI" id="CHEBI:49883"/>
    </cofactor>
    <text evidence="13 14">Binds 1 [4Fe-4S] cluster. The cluster is coordinated with 3 cysteines and an exchangeable S-adenosyl-L-methionine.</text>
</comment>
<dbReference type="GO" id="GO:0005506">
    <property type="term" value="F:iron ion binding"/>
    <property type="evidence" value="ECO:0007669"/>
    <property type="project" value="UniProtKB-UniRule"/>
</dbReference>
<dbReference type="AlphaFoldDB" id="A0A7M3MER7"/>
<dbReference type="InterPro" id="IPR010722">
    <property type="entry name" value="BATS_dom"/>
</dbReference>
<dbReference type="Proteomes" id="UP000448292">
    <property type="component" value="Unassembled WGS sequence"/>
</dbReference>
<dbReference type="GO" id="GO:0051537">
    <property type="term" value="F:2 iron, 2 sulfur cluster binding"/>
    <property type="evidence" value="ECO:0007669"/>
    <property type="project" value="UniProtKB-KW"/>
</dbReference>
<keyword evidence="17" id="KW-1185">Reference proteome</keyword>
<dbReference type="HAMAP" id="MF_01694">
    <property type="entry name" value="BioB"/>
    <property type="match status" value="1"/>
</dbReference>
<evidence type="ECO:0000256" key="12">
    <source>
        <dbReference type="ARBA" id="ARBA00051157"/>
    </source>
</evidence>
<protein>
    <recommendedName>
        <fullName evidence="3 13">Biotin synthase</fullName>
        <ecNumber evidence="3 13">2.8.1.6</ecNumber>
    </recommendedName>
</protein>
<evidence type="ECO:0000259" key="15">
    <source>
        <dbReference type="PROSITE" id="PS51918"/>
    </source>
</evidence>
<keyword evidence="5 13" id="KW-0808">Transferase</keyword>
<evidence type="ECO:0000313" key="17">
    <source>
        <dbReference type="Proteomes" id="UP000448292"/>
    </source>
</evidence>
<evidence type="ECO:0000256" key="13">
    <source>
        <dbReference type="HAMAP-Rule" id="MF_01694"/>
    </source>
</evidence>
<keyword evidence="6 13" id="KW-0949">S-adenosyl-L-methionine</keyword>
<dbReference type="SFLD" id="SFLDS00029">
    <property type="entry name" value="Radical_SAM"/>
    <property type="match status" value="1"/>
</dbReference>
<dbReference type="PROSITE" id="PS51918">
    <property type="entry name" value="RADICAL_SAM"/>
    <property type="match status" value="1"/>
</dbReference>
<dbReference type="SUPFAM" id="SSF102114">
    <property type="entry name" value="Radical SAM enzymes"/>
    <property type="match status" value="1"/>
</dbReference>
<evidence type="ECO:0000256" key="6">
    <source>
        <dbReference type="ARBA" id="ARBA00022691"/>
    </source>
</evidence>
<dbReference type="InterPro" id="IPR024177">
    <property type="entry name" value="Biotin_synthase"/>
</dbReference>
<dbReference type="InterPro" id="IPR058240">
    <property type="entry name" value="rSAM_sf"/>
</dbReference>
<comment type="cofactor">
    <cofactor evidence="14">
        <name>[2Fe-2S] cluster</name>
        <dbReference type="ChEBI" id="CHEBI:190135"/>
    </cofactor>
    <text evidence="14">Binds 1 [2Fe-2S] cluster. The cluster is coordinated with 3 cysteines and 1 arginine.</text>
</comment>
<dbReference type="EC" id="2.8.1.6" evidence="3 13"/>
<evidence type="ECO:0000256" key="10">
    <source>
        <dbReference type="ARBA" id="ARBA00023004"/>
    </source>
</evidence>
<dbReference type="Pfam" id="PF04055">
    <property type="entry name" value="Radical_SAM"/>
    <property type="match status" value="1"/>
</dbReference>
<dbReference type="PANTHER" id="PTHR22976:SF2">
    <property type="entry name" value="BIOTIN SYNTHASE, MITOCHONDRIAL"/>
    <property type="match status" value="1"/>
</dbReference>
<feature type="binding site" evidence="13 14">
    <location>
        <position position="86"/>
    </location>
    <ligand>
        <name>[4Fe-4S] cluster</name>
        <dbReference type="ChEBI" id="CHEBI:49883"/>
        <note>4Fe-4S-S-AdoMet</note>
    </ligand>
</feature>
<dbReference type="NCBIfam" id="TIGR00433">
    <property type="entry name" value="bioB"/>
    <property type="match status" value="1"/>
</dbReference>
<organism evidence="16 17">
    <name type="scientific">Oceanidesulfovibrio indonesiensis</name>
    <dbReference type="NCBI Taxonomy" id="54767"/>
    <lineage>
        <taxon>Bacteria</taxon>
        <taxon>Pseudomonadati</taxon>
        <taxon>Thermodesulfobacteriota</taxon>
        <taxon>Desulfovibrionia</taxon>
        <taxon>Desulfovibrionales</taxon>
        <taxon>Desulfovibrionaceae</taxon>
        <taxon>Oceanidesulfovibrio</taxon>
    </lineage>
</organism>
<feature type="binding site" evidence="13 14">
    <location>
        <position position="89"/>
    </location>
    <ligand>
        <name>[4Fe-4S] cluster</name>
        <dbReference type="ChEBI" id="CHEBI:49883"/>
        <note>4Fe-4S-S-AdoMet</note>
    </ligand>
</feature>
<evidence type="ECO:0000256" key="14">
    <source>
        <dbReference type="PIRSR" id="PIRSR001619-1"/>
    </source>
</evidence>
<dbReference type="SMART" id="SM00729">
    <property type="entry name" value="Elp3"/>
    <property type="match status" value="1"/>
</dbReference>
<feature type="binding site" evidence="13 14">
    <location>
        <position position="287"/>
    </location>
    <ligand>
        <name>[2Fe-2S] cluster</name>
        <dbReference type="ChEBI" id="CHEBI:190135"/>
    </ligand>
</feature>
<evidence type="ECO:0000256" key="11">
    <source>
        <dbReference type="ARBA" id="ARBA00023014"/>
    </source>
</evidence>
<dbReference type="Pfam" id="PF06968">
    <property type="entry name" value="BATS"/>
    <property type="match status" value="1"/>
</dbReference>
<evidence type="ECO:0000256" key="9">
    <source>
        <dbReference type="ARBA" id="ARBA00022756"/>
    </source>
</evidence>
<proteinExistence type="inferred from homology"/>
<evidence type="ECO:0000256" key="2">
    <source>
        <dbReference type="ARBA" id="ARBA00010765"/>
    </source>
</evidence>
<dbReference type="CDD" id="cd01335">
    <property type="entry name" value="Radical_SAM"/>
    <property type="match status" value="1"/>
</dbReference>
<keyword evidence="11 13" id="KW-0411">Iron-sulfur</keyword>
<dbReference type="InterPro" id="IPR013785">
    <property type="entry name" value="Aldolase_TIM"/>
</dbReference>
<dbReference type="UniPathway" id="UPA00078">
    <property type="reaction ID" value="UER00162"/>
</dbReference>
<dbReference type="InterPro" id="IPR006638">
    <property type="entry name" value="Elp3/MiaA/NifB-like_rSAM"/>
</dbReference>
<evidence type="ECO:0000256" key="3">
    <source>
        <dbReference type="ARBA" id="ARBA00012236"/>
    </source>
</evidence>
<keyword evidence="10 13" id="KW-0408">Iron</keyword>
<keyword evidence="8 13" id="KW-0479">Metal-binding</keyword>
<dbReference type="SMART" id="SM00876">
    <property type="entry name" value="BATS"/>
    <property type="match status" value="1"/>
</dbReference>
<feature type="binding site" evidence="13 14">
    <location>
        <position position="217"/>
    </location>
    <ligand>
        <name>[2Fe-2S] cluster</name>
        <dbReference type="ChEBI" id="CHEBI:190135"/>
    </ligand>
</feature>
<dbReference type="PIRSF" id="PIRSF001619">
    <property type="entry name" value="Biotin_synth"/>
    <property type="match status" value="1"/>
</dbReference>
<comment type="similarity">
    <text evidence="2 13">Belongs to the radical SAM superfamily. Biotin synthase family.</text>
</comment>
<keyword evidence="9 13" id="KW-0093">Biotin biosynthesis</keyword>
<comment type="caution">
    <text evidence="13">Lacks conserved residue(s) required for the propagation of feature annotation.</text>
</comment>
<comment type="caution">
    <text evidence="16">The sequence shown here is derived from an EMBL/GenBank/DDBJ whole genome shotgun (WGS) entry which is preliminary data.</text>
</comment>
<comment type="cofactor">
    <cofactor evidence="13">
        <name>[2Fe-2S] cluster</name>
        <dbReference type="ChEBI" id="CHEBI:190135"/>
    </cofactor>
    <text evidence="13">Binds 1 [2Fe-2S] cluster. The cluster is coordinated with 3 cysteines and 1 arginine.</text>
</comment>
<dbReference type="SFLD" id="SFLDG01278">
    <property type="entry name" value="biotin_synthase_like"/>
    <property type="match status" value="1"/>
</dbReference>
<comment type="subunit">
    <text evidence="13">Homodimer.</text>
</comment>
<feature type="binding site" evidence="13 14">
    <location>
        <position position="82"/>
    </location>
    <ligand>
        <name>[4Fe-4S] cluster</name>
        <dbReference type="ChEBI" id="CHEBI:49883"/>
        <note>4Fe-4S-S-AdoMet</note>
    </ligand>
</feature>
<reference evidence="16 17" key="1">
    <citation type="submission" date="2018-06" db="EMBL/GenBank/DDBJ databases">
        <title>Complete genome of Desulfovibrio indonesiensis P37SLT.</title>
        <authorList>
            <person name="Crispim J.S."/>
            <person name="Vidigal P.M.P."/>
            <person name="Silva L.C.F."/>
            <person name="Laguardia C.N."/>
            <person name="Araujo L.C."/>
            <person name="Dias R.S."/>
            <person name="Sousa M.P."/>
            <person name="Paula S.O."/>
            <person name="Silva C."/>
        </authorList>
    </citation>
    <scope>NUCLEOTIDE SEQUENCE [LARGE SCALE GENOMIC DNA]</scope>
    <source>
        <strain evidence="16 17">P37SLT</strain>
    </source>
</reference>
<dbReference type="Gene3D" id="3.20.20.70">
    <property type="entry name" value="Aldolase class I"/>
    <property type="match status" value="1"/>
</dbReference>
<gene>
    <name evidence="13 16" type="primary">bioB</name>
    <name evidence="16" type="ORF">DPQ33_09715</name>
</gene>
<dbReference type="GO" id="GO:0004076">
    <property type="term" value="F:biotin synthase activity"/>
    <property type="evidence" value="ECO:0007669"/>
    <property type="project" value="UniProtKB-UniRule"/>
</dbReference>
<evidence type="ECO:0000256" key="7">
    <source>
        <dbReference type="ARBA" id="ARBA00022714"/>
    </source>
</evidence>
<evidence type="ECO:0000256" key="5">
    <source>
        <dbReference type="ARBA" id="ARBA00022679"/>
    </source>
</evidence>
<dbReference type="EMBL" id="QMIE01000008">
    <property type="protein sequence ID" value="TVM17069.1"/>
    <property type="molecule type" value="Genomic_DNA"/>
</dbReference>
<evidence type="ECO:0000256" key="1">
    <source>
        <dbReference type="ARBA" id="ARBA00004942"/>
    </source>
</evidence>
<keyword evidence="7 13" id="KW-0001">2Fe-2S</keyword>
<keyword evidence="4 13" id="KW-0004">4Fe-4S</keyword>